<feature type="transmembrane region" description="Helical" evidence="1">
    <location>
        <begin position="256"/>
        <end position="273"/>
    </location>
</feature>
<feature type="transmembrane region" description="Helical" evidence="1">
    <location>
        <begin position="335"/>
        <end position="358"/>
    </location>
</feature>
<protein>
    <submittedName>
        <fullName evidence="2">Uncharacterized protein</fullName>
    </submittedName>
</protein>
<dbReference type="EMBL" id="MN175499">
    <property type="protein sequence ID" value="QID05823.1"/>
    <property type="molecule type" value="Genomic_DNA"/>
</dbReference>
<keyword evidence="1" id="KW-0472">Membrane</keyword>
<feature type="transmembrane region" description="Helical" evidence="1">
    <location>
        <begin position="310"/>
        <end position="329"/>
    </location>
</feature>
<feature type="transmembrane region" description="Helical" evidence="1">
    <location>
        <begin position="279"/>
        <end position="298"/>
    </location>
</feature>
<name>A0A6G6ABL3_9VIRU</name>
<proteinExistence type="predicted"/>
<accession>A0A6G6ABL3</accession>
<dbReference type="SUPFAM" id="SSF82866">
    <property type="entry name" value="Multidrug efflux transporter AcrB transmembrane domain"/>
    <property type="match status" value="1"/>
</dbReference>
<keyword evidence="1" id="KW-1133">Transmembrane helix</keyword>
<evidence type="ECO:0000313" key="2">
    <source>
        <dbReference type="EMBL" id="QID05823.1"/>
    </source>
</evidence>
<evidence type="ECO:0000256" key="1">
    <source>
        <dbReference type="SAM" id="Phobius"/>
    </source>
</evidence>
<keyword evidence="1" id="KW-0812">Transmembrane</keyword>
<sequence length="402" mass="45953">MTRKIDKNIYYQLIKLYKNIKMKLILFFLVVLFGMVISQRYNCPSDRYSCLIGQKCCPQSWPFTLYNCCENSTECCGSNCCSENQNCCGNPLDQKGTSCCDKKTTICCGDLPGCYNKNDYHCCKDIACKSSESCCKLPKFSYETGSENTCCPQFTNCCDSKFFNYCCPGFHPLYVISIISIIILLCFIIFIGFGKIPRFNLIKNQTFILNYGTTQMQNSNYSSDETFLDELVVCDNYDILLKNITSIVNGKFKKQSTIYLFVKIIFLTFSIIFRCQIAVFILVIILFSVRLLHFLICWMKLSINSVYIHWLSMLLGCSLGLTSFVYAFYGEIYQMTANIIIFITSILMYSTFSPIYIINKRGNILSISFGNILGMAGTTVTVSSFQITNLEIKFEDFIKPTI</sequence>
<feature type="transmembrane region" description="Helical" evidence="1">
    <location>
        <begin position="173"/>
        <end position="193"/>
    </location>
</feature>
<organism evidence="2">
    <name type="scientific">Borely moumouvirus</name>
    <dbReference type="NCBI Taxonomy" id="2712067"/>
    <lineage>
        <taxon>Viruses</taxon>
        <taxon>Varidnaviria</taxon>
        <taxon>Bamfordvirae</taxon>
        <taxon>Nucleocytoviricota</taxon>
        <taxon>Megaviricetes</taxon>
        <taxon>Imitervirales</taxon>
        <taxon>Mimiviridae</taxon>
        <taxon>Megamimivirinae</taxon>
        <taxon>Moumouvirus</taxon>
    </lineage>
</organism>
<reference evidence="2" key="1">
    <citation type="submission" date="2019-07" db="EMBL/GenBank/DDBJ databases">
        <title>The discovery of a new lineage B mimivirus raises questions about particles surface fibrils.</title>
        <authorList>
            <person name="Silva L.K.S."/>
            <person name="Rodrigues R.A.L."/>
            <person name="Andrade A.C.S.P."/>
            <person name="Hikida H."/>
            <person name="Andreani J."/>
            <person name="Levasseur A."/>
            <person name="La Scola B."/>
            <person name="Abrahao J.S."/>
        </authorList>
    </citation>
    <scope>NUCLEOTIDE SEQUENCE</scope>
    <source>
        <strain evidence="2">B60</strain>
    </source>
</reference>